<feature type="non-terminal residue" evidence="7">
    <location>
        <position position="1"/>
    </location>
</feature>
<evidence type="ECO:0000313" key="8">
    <source>
        <dbReference type="Proteomes" id="UP001432027"/>
    </source>
</evidence>
<keyword evidence="8" id="KW-1185">Reference proteome</keyword>
<evidence type="ECO:0000256" key="2">
    <source>
        <dbReference type="ARBA" id="ARBA00022525"/>
    </source>
</evidence>
<dbReference type="EMBL" id="BTSX01000001">
    <property type="protein sequence ID" value="GMS79279.1"/>
    <property type="molecule type" value="Genomic_DNA"/>
</dbReference>
<comment type="subcellular location">
    <subcellularLocation>
        <location evidence="1">Secreted</location>
    </subcellularLocation>
</comment>
<sequence>PSACMLHAEHRPAPGAAAAFSLLFCFLVLALPELCLAGPHKRGCHLVGRIVEIDDPDCEFMSVNVNACAGYCASISFYDPLEKRIRAERSSCCRMRDSVEVEVELTCESGNRVVRIPSAQECECRECATDLSKNAASLFV</sequence>
<feature type="disulfide bond" evidence="4">
    <location>
        <begin position="72"/>
        <end position="124"/>
    </location>
</feature>
<organism evidence="7 8">
    <name type="scientific">Pristionchus entomophagus</name>
    <dbReference type="NCBI Taxonomy" id="358040"/>
    <lineage>
        <taxon>Eukaryota</taxon>
        <taxon>Metazoa</taxon>
        <taxon>Ecdysozoa</taxon>
        <taxon>Nematoda</taxon>
        <taxon>Chromadorea</taxon>
        <taxon>Rhabditida</taxon>
        <taxon>Rhabditina</taxon>
        <taxon>Diplogasteromorpha</taxon>
        <taxon>Diplogasteroidea</taxon>
        <taxon>Neodiplogasteridae</taxon>
        <taxon>Pristionchus</taxon>
    </lineage>
</organism>
<dbReference type="InterPro" id="IPR029034">
    <property type="entry name" value="Cystine-knot_cytokine"/>
</dbReference>
<dbReference type="GO" id="GO:0007166">
    <property type="term" value="P:cell surface receptor signaling pathway"/>
    <property type="evidence" value="ECO:0007669"/>
    <property type="project" value="TreeGrafter"/>
</dbReference>
<accession>A0AAV5S9M1</accession>
<dbReference type="GO" id="GO:0005615">
    <property type="term" value="C:extracellular space"/>
    <property type="evidence" value="ECO:0007669"/>
    <property type="project" value="TreeGrafter"/>
</dbReference>
<dbReference type="InterPro" id="IPR052680">
    <property type="entry name" value="Glyco_Hormone_Alpha"/>
</dbReference>
<name>A0AAV5S9M1_9BILA</name>
<proteinExistence type="predicted"/>
<gene>
    <name evidence="7" type="ORF">PENTCL1PPCAC_1454</name>
</gene>
<dbReference type="SMART" id="SM00041">
    <property type="entry name" value="CT"/>
    <property type="match status" value="1"/>
</dbReference>
<comment type="caution">
    <text evidence="4">Lacks conserved residue(s) required for the propagation of feature annotation.</text>
</comment>
<dbReference type="GO" id="GO:0051427">
    <property type="term" value="F:hormone receptor binding"/>
    <property type="evidence" value="ECO:0007669"/>
    <property type="project" value="TreeGrafter"/>
</dbReference>
<evidence type="ECO:0000313" key="7">
    <source>
        <dbReference type="EMBL" id="GMS79279.1"/>
    </source>
</evidence>
<evidence type="ECO:0000256" key="3">
    <source>
        <dbReference type="ARBA" id="ARBA00023157"/>
    </source>
</evidence>
<dbReference type="Pfam" id="PF00007">
    <property type="entry name" value="Cys_knot"/>
    <property type="match status" value="1"/>
</dbReference>
<dbReference type="Proteomes" id="UP001432027">
    <property type="component" value="Unassembled WGS sequence"/>
</dbReference>
<keyword evidence="5" id="KW-0732">Signal</keyword>
<feature type="disulfide bond" evidence="4">
    <location>
        <begin position="68"/>
        <end position="122"/>
    </location>
</feature>
<dbReference type="Gene3D" id="2.10.90.10">
    <property type="entry name" value="Cystine-knot cytokines"/>
    <property type="match status" value="1"/>
</dbReference>
<dbReference type="PROSITE" id="PS01225">
    <property type="entry name" value="CTCK_2"/>
    <property type="match status" value="1"/>
</dbReference>
<comment type="caution">
    <text evidence="7">The sequence shown here is derived from an EMBL/GenBank/DDBJ whole genome shotgun (WGS) entry which is preliminary data.</text>
</comment>
<feature type="chain" id="PRO_5043394563" description="CTCK domain-containing protein" evidence="5">
    <location>
        <begin position="38"/>
        <end position="140"/>
    </location>
</feature>
<keyword evidence="2" id="KW-0964">Secreted</keyword>
<evidence type="ECO:0000256" key="4">
    <source>
        <dbReference type="PROSITE-ProRule" id="PRU00039"/>
    </source>
</evidence>
<evidence type="ECO:0000256" key="1">
    <source>
        <dbReference type="ARBA" id="ARBA00004613"/>
    </source>
</evidence>
<dbReference type="SUPFAM" id="SSF57501">
    <property type="entry name" value="Cystine-knot cytokines"/>
    <property type="match status" value="1"/>
</dbReference>
<dbReference type="AlphaFoldDB" id="A0AAV5S9M1"/>
<keyword evidence="3 4" id="KW-1015">Disulfide bond</keyword>
<feature type="disulfide bond" evidence="4">
    <location>
        <begin position="58"/>
        <end position="107"/>
    </location>
</feature>
<feature type="signal peptide" evidence="5">
    <location>
        <begin position="1"/>
        <end position="37"/>
    </location>
</feature>
<reference evidence="7" key="1">
    <citation type="submission" date="2023-10" db="EMBL/GenBank/DDBJ databases">
        <title>Genome assembly of Pristionchus species.</title>
        <authorList>
            <person name="Yoshida K."/>
            <person name="Sommer R.J."/>
        </authorList>
    </citation>
    <scope>NUCLEOTIDE SEQUENCE</scope>
    <source>
        <strain evidence="7">RS0144</strain>
    </source>
</reference>
<evidence type="ECO:0000259" key="6">
    <source>
        <dbReference type="PROSITE" id="PS01225"/>
    </source>
</evidence>
<dbReference type="PANTHER" id="PTHR31129:SF2">
    <property type="entry name" value="GLYCOPROTEIN HORMONE ALPHA-2"/>
    <property type="match status" value="1"/>
</dbReference>
<feature type="domain" description="CTCK" evidence="6">
    <location>
        <begin position="35"/>
        <end position="128"/>
    </location>
</feature>
<evidence type="ECO:0000256" key="5">
    <source>
        <dbReference type="SAM" id="SignalP"/>
    </source>
</evidence>
<dbReference type="PANTHER" id="PTHR31129">
    <property type="entry name" value="GLYCOPROTEIN HORMONE ALPHA-2"/>
    <property type="match status" value="1"/>
</dbReference>
<protein>
    <recommendedName>
        <fullName evidence="6">CTCK domain-containing protein</fullName>
    </recommendedName>
</protein>
<dbReference type="InterPro" id="IPR006207">
    <property type="entry name" value="Cys_knot_C"/>
</dbReference>
<dbReference type="InterPro" id="IPR006208">
    <property type="entry name" value="Glyco_hormone_CN"/>
</dbReference>